<comment type="caution">
    <text evidence="1">The sequence shown here is derived from an EMBL/GenBank/DDBJ whole genome shotgun (WGS) entry which is preliminary data.</text>
</comment>
<accession>A0AAD5C9I2</accession>
<protein>
    <submittedName>
        <fullName evidence="1">Uncharacterized protein</fullName>
    </submittedName>
</protein>
<sequence length="92" mass="10395">MIHPPPLPLVTRQFHHITTADVSSIWVQGSGSIPPINSLLCTICDGNHHCTSVFNGQFHHHRRSVAPGFRLHPTGQQLVMFWVDFERDDDDS</sequence>
<evidence type="ECO:0000313" key="2">
    <source>
        <dbReference type="Proteomes" id="UP001206925"/>
    </source>
</evidence>
<dbReference type="AlphaFoldDB" id="A0AAD5C9I2"/>
<dbReference type="Proteomes" id="UP001206925">
    <property type="component" value="Unassembled WGS sequence"/>
</dbReference>
<keyword evidence="2" id="KW-1185">Reference proteome</keyword>
<reference evidence="1" key="1">
    <citation type="submission" date="2022-06" db="EMBL/GenBank/DDBJ databases">
        <title>Uncovering the hologenomic basis of an extraordinary plant invasion.</title>
        <authorList>
            <person name="Bieker V.C."/>
            <person name="Martin M.D."/>
            <person name="Gilbert T."/>
            <person name="Hodgins K."/>
            <person name="Battlay P."/>
            <person name="Petersen B."/>
            <person name="Wilson J."/>
        </authorList>
    </citation>
    <scope>NUCLEOTIDE SEQUENCE</scope>
    <source>
        <strain evidence="1">AA19_3_7</strain>
        <tissue evidence="1">Leaf</tissue>
    </source>
</reference>
<organism evidence="1 2">
    <name type="scientific">Ambrosia artemisiifolia</name>
    <name type="common">Common ragweed</name>
    <dbReference type="NCBI Taxonomy" id="4212"/>
    <lineage>
        <taxon>Eukaryota</taxon>
        <taxon>Viridiplantae</taxon>
        <taxon>Streptophyta</taxon>
        <taxon>Embryophyta</taxon>
        <taxon>Tracheophyta</taxon>
        <taxon>Spermatophyta</taxon>
        <taxon>Magnoliopsida</taxon>
        <taxon>eudicotyledons</taxon>
        <taxon>Gunneridae</taxon>
        <taxon>Pentapetalae</taxon>
        <taxon>asterids</taxon>
        <taxon>campanulids</taxon>
        <taxon>Asterales</taxon>
        <taxon>Asteraceae</taxon>
        <taxon>Asteroideae</taxon>
        <taxon>Heliantheae alliance</taxon>
        <taxon>Heliantheae</taxon>
        <taxon>Ambrosia</taxon>
    </lineage>
</organism>
<evidence type="ECO:0000313" key="1">
    <source>
        <dbReference type="EMBL" id="KAI7737823.1"/>
    </source>
</evidence>
<gene>
    <name evidence="1" type="ORF">M8C21_028759</name>
</gene>
<proteinExistence type="predicted"/>
<dbReference type="EMBL" id="JAMZMK010008948">
    <property type="protein sequence ID" value="KAI7737823.1"/>
    <property type="molecule type" value="Genomic_DNA"/>
</dbReference>
<name>A0AAD5C9I2_AMBAR</name>